<reference evidence="1" key="2">
    <citation type="journal article" date="2021" name="PeerJ">
        <title>Extensive microbial diversity within the chicken gut microbiome revealed by metagenomics and culture.</title>
        <authorList>
            <person name="Gilroy R."/>
            <person name="Ravi A."/>
            <person name="Getino M."/>
            <person name="Pursley I."/>
            <person name="Horton D.L."/>
            <person name="Alikhan N.F."/>
            <person name="Baker D."/>
            <person name="Gharbi K."/>
            <person name="Hall N."/>
            <person name="Watson M."/>
            <person name="Adriaenssens E.M."/>
            <person name="Foster-Nyarko E."/>
            <person name="Jarju S."/>
            <person name="Secka A."/>
            <person name="Antonio M."/>
            <person name="Oren A."/>
            <person name="Chaudhuri R.R."/>
            <person name="La Ragione R."/>
            <person name="Hildebrand F."/>
            <person name="Pallen M.J."/>
        </authorList>
    </citation>
    <scope>NUCLEOTIDE SEQUENCE</scope>
    <source>
        <strain evidence="1">CHK183-6373</strain>
    </source>
</reference>
<accession>A0A9D1PB19</accession>
<gene>
    <name evidence="1" type="ORF">IAA64_12725</name>
</gene>
<proteinExistence type="predicted"/>
<protein>
    <recommendedName>
        <fullName evidence="3">Phage tail protein</fullName>
    </recommendedName>
</protein>
<organism evidence="1 2">
    <name type="scientific">Candidatus Ornithocaccomicrobium faecavium</name>
    <dbReference type="NCBI Taxonomy" id="2840890"/>
    <lineage>
        <taxon>Bacteria</taxon>
        <taxon>Bacillati</taxon>
        <taxon>Bacillota</taxon>
        <taxon>Clostridia</taxon>
        <taxon>Candidatus Ornithocaccomicrobium</taxon>
    </lineage>
</organism>
<sequence length="232" mass="25618">MNDWFEWNEVRCTEYGIHVLEQPVLTLPNERATFVDVPGRSGSLTVLEGDAVYDDLVLTAQCMVENLERYEEIASYLRGSGRVTFANRPEGYYEARIVNQIPFEKILRGNPHRTFAVNFRCKPFWYAESAPAITVTQSGSFVTNPGNVYAEPVITVYGSGTITLMVGMSIADLSGIAGSITLDTPIMEAYSGVTSMNSAMSGEFPVLLPGANAISWTGNVSKVVIEPHWRYL</sequence>
<name>A0A9D1PB19_9FIRM</name>
<dbReference type="AlphaFoldDB" id="A0A9D1PB19"/>
<evidence type="ECO:0008006" key="3">
    <source>
        <dbReference type="Google" id="ProtNLM"/>
    </source>
</evidence>
<evidence type="ECO:0000313" key="2">
    <source>
        <dbReference type="Proteomes" id="UP000886884"/>
    </source>
</evidence>
<dbReference type="Proteomes" id="UP000886884">
    <property type="component" value="Unassembled WGS sequence"/>
</dbReference>
<dbReference type="EMBL" id="DVOT01000232">
    <property type="protein sequence ID" value="HIV28819.1"/>
    <property type="molecule type" value="Genomic_DNA"/>
</dbReference>
<evidence type="ECO:0000313" key="1">
    <source>
        <dbReference type="EMBL" id="HIV28819.1"/>
    </source>
</evidence>
<comment type="caution">
    <text evidence="1">The sequence shown here is derived from an EMBL/GenBank/DDBJ whole genome shotgun (WGS) entry which is preliminary data.</text>
</comment>
<dbReference type="Gene3D" id="2.40.30.200">
    <property type="match status" value="1"/>
</dbReference>
<reference evidence="1" key="1">
    <citation type="submission" date="2020-10" db="EMBL/GenBank/DDBJ databases">
        <authorList>
            <person name="Gilroy R."/>
        </authorList>
    </citation>
    <scope>NUCLEOTIDE SEQUENCE</scope>
    <source>
        <strain evidence="1">CHK183-6373</strain>
    </source>
</reference>